<dbReference type="AlphaFoldDB" id="A0A1K1MM83"/>
<dbReference type="OrthoDB" id="2666928at2"/>
<protein>
    <submittedName>
        <fullName evidence="5">Transcriptional regulator, AraC family</fullName>
    </submittedName>
</protein>
<evidence type="ECO:0000313" key="5">
    <source>
        <dbReference type="EMBL" id="SFW24255.1"/>
    </source>
</evidence>
<accession>A0A1K1MM83</accession>
<dbReference type="GO" id="GO:0003700">
    <property type="term" value="F:DNA-binding transcription factor activity"/>
    <property type="evidence" value="ECO:0007669"/>
    <property type="project" value="InterPro"/>
</dbReference>
<name>A0A1K1MM83_9FLAO</name>
<dbReference type="SMART" id="SM00342">
    <property type="entry name" value="HTH_ARAC"/>
    <property type="match status" value="1"/>
</dbReference>
<dbReference type="Proteomes" id="UP000182248">
    <property type="component" value="Unassembled WGS sequence"/>
</dbReference>
<keyword evidence="1" id="KW-0805">Transcription regulation</keyword>
<dbReference type="PANTHER" id="PTHR43280:SF32">
    <property type="entry name" value="TRANSCRIPTIONAL REGULATORY PROTEIN"/>
    <property type="match status" value="1"/>
</dbReference>
<reference evidence="5 6" key="1">
    <citation type="submission" date="2016-11" db="EMBL/GenBank/DDBJ databases">
        <authorList>
            <person name="Jaros S."/>
            <person name="Januszkiewicz K."/>
            <person name="Wedrychowicz H."/>
        </authorList>
    </citation>
    <scope>NUCLEOTIDE SEQUENCE [LARGE SCALE GENOMIC DNA]</scope>
    <source>
        <strain evidence="5 6">CGMCC 1.12145</strain>
    </source>
</reference>
<evidence type="ECO:0000256" key="1">
    <source>
        <dbReference type="ARBA" id="ARBA00023015"/>
    </source>
</evidence>
<dbReference type="PROSITE" id="PS01124">
    <property type="entry name" value="HTH_ARAC_FAMILY_2"/>
    <property type="match status" value="1"/>
</dbReference>
<evidence type="ECO:0000313" key="6">
    <source>
        <dbReference type="Proteomes" id="UP000182248"/>
    </source>
</evidence>
<keyword evidence="2" id="KW-0238">DNA-binding</keyword>
<dbReference type="Gene3D" id="1.10.10.60">
    <property type="entry name" value="Homeodomain-like"/>
    <property type="match status" value="1"/>
</dbReference>
<evidence type="ECO:0000256" key="3">
    <source>
        <dbReference type="ARBA" id="ARBA00023163"/>
    </source>
</evidence>
<dbReference type="InterPro" id="IPR009057">
    <property type="entry name" value="Homeodomain-like_sf"/>
</dbReference>
<dbReference type="STRING" id="1150368.SAMN02927921_00648"/>
<dbReference type="RefSeq" id="WP_072315939.1">
    <property type="nucleotide sequence ID" value="NZ_FPJE01000003.1"/>
</dbReference>
<evidence type="ECO:0000256" key="2">
    <source>
        <dbReference type="ARBA" id="ARBA00023125"/>
    </source>
</evidence>
<dbReference type="Pfam" id="PF12833">
    <property type="entry name" value="HTH_18"/>
    <property type="match status" value="1"/>
</dbReference>
<dbReference type="EMBL" id="FPJE01000003">
    <property type="protein sequence ID" value="SFW24255.1"/>
    <property type="molecule type" value="Genomic_DNA"/>
</dbReference>
<keyword evidence="3" id="KW-0804">Transcription</keyword>
<dbReference type="InterPro" id="IPR018060">
    <property type="entry name" value="HTH_AraC"/>
</dbReference>
<sequence>MQLEYREQKTDGRFVMYCHSEKLKGNGIRDSIHTYNTFVRNKGKAQTVWLDETPYHFPAQTVLPLMGNQHFRFEHPESLVGWAFNRDFYCILDHDQEVGCVGFLFYGVRSPLFISLTAKEEENFNTLENILIDEFEESDNFKGEMLRSLLKRLIIKTTRLGKTQTDTYHHFPDHKLDLIRRFALSVEIHFRQQHEVKFYAEALHKSPKTLSNLFALYKQPTPSEIIHNRIILEAKRLFLYTDKSAKEAAFELGFANPEHFSRFFKSKTGFSITDYKKQGPKKPAIL</sequence>
<gene>
    <name evidence="5" type="ORF">SAMN02927921_00648</name>
</gene>
<proteinExistence type="predicted"/>
<evidence type="ECO:0000259" key="4">
    <source>
        <dbReference type="PROSITE" id="PS01124"/>
    </source>
</evidence>
<dbReference type="GO" id="GO:0043565">
    <property type="term" value="F:sequence-specific DNA binding"/>
    <property type="evidence" value="ECO:0007669"/>
    <property type="project" value="InterPro"/>
</dbReference>
<dbReference type="PANTHER" id="PTHR43280">
    <property type="entry name" value="ARAC-FAMILY TRANSCRIPTIONAL REGULATOR"/>
    <property type="match status" value="1"/>
</dbReference>
<feature type="domain" description="HTH araC/xylS-type" evidence="4">
    <location>
        <begin position="180"/>
        <end position="278"/>
    </location>
</feature>
<dbReference type="SUPFAM" id="SSF46689">
    <property type="entry name" value="Homeodomain-like"/>
    <property type="match status" value="1"/>
</dbReference>
<organism evidence="5 6">
    <name type="scientific">Sinomicrobium oceani</name>
    <dbReference type="NCBI Taxonomy" id="1150368"/>
    <lineage>
        <taxon>Bacteria</taxon>
        <taxon>Pseudomonadati</taxon>
        <taxon>Bacteroidota</taxon>
        <taxon>Flavobacteriia</taxon>
        <taxon>Flavobacteriales</taxon>
        <taxon>Flavobacteriaceae</taxon>
        <taxon>Sinomicrobium</taxon>
    </lineage>
</organism>
<keyword evidence="6" id="KW-1185">Reference proteome</keyword>